<evidence type="ECO:0000313" key="1">
    <source>
        <dbReference type="EMBL" id="RDV83574.1"/>
    </source>
</evidence>
<organism evidence="1 2">
    <name type="scientific">Ammonifex thiophilus</name>
    <dbReference type="NCBI Taxonomy" id="444093"/>
    <lineage>
        <taxon>Bacteria</taxon>
        <taxon>Bacillati</taxon>
        <taxon>Bacillota</taxon>
        <taxon>Clostridia</taxon>
        <taxon>Thermoanaerobacterales</taxon>
        <taxon>Thermoanaerobacteraceae</taxon>
        <taxon>Ammonifex</taxon>
    </lineage>
</organism>
<dbReference type="InterPro" id="IPR027396">
    <property type="entry name" value="DsrEFH-like"/>
</dbReference>
<dbReference type="OrthoDB" id="9802028at2"/>
<sequence length="151" mass="16575">MAERTSDRKKATFICARNTLEGVYPPLILALQAVRAGADTSVFFTFDGINAVRKEGIKKAKYFPPGILGVIPGVPALATRMMIKMAEERAGIPRPEDLMEMCQLEGVKLYACKMTVDMMGLKKEDFIPGVEIIDAPGYMELALASDINIFV</sequence>
<reference evidence="1 2" key="1">
    <citation type="submission" date="2018-08" db="EMBL/GenBank/DDBJ databases">
        <title>Form III RuBisCO-mediated autotrophy in Thermodesulfobium bacteria.</title>
        <authorList>
            <person name="Toshchakov S.V."/>
            <person name="Kublanov I.V."/>
            <person name="Frolov E."/>
            <person name="Bonch-Osmolovskaya E.A."/>
            <person name="Tourova T.P."/>
            <person name="Chernych N.A."/>
            <person name="Lebedinsky A.V."/>
        </authorList>
    </citation>
    <scope>NUCLEOTIDE SEQUENCE [LARGE SCALE GENOMIC DNA]</scope>
    <source>
        <strain evidence="1 2">SR</strain>
    </source>
</reference>
<comment type="caution">
    <text evidence="1">The sequence shown here is derived from an EMBL/GenBank/DDBJ whole genome shotgun (WGS) entry which is preliminary data.</text>
</comment>
<evidence type="ECO:0008006" key="3">
    <source>
        <dbReference type="Google" id="ProtNLM"/>
    </source>
</evidence>
<dbReference type="InterPro" id="IPR032836">
    <property type="entry name" value="DsrE2-like"/>
</dbReference>
<gene>
    <name evidence="1" type="ORF">DXX99_04555</name>
</gene>
<dbReference type="RefSeq" id="WP_115792334.1">
    <property type="nucleotide sequence ID" value="NZ_QSLN01000004.1"/>
</dbReference>
<dbReference type="AlphaFoldDB" id="A0A3D8P6D7"/>
<dbReference type="EMBL" id="QSLN01000004">
    <property type="protein sequence ID" value="RDV83574.1"/>
    <property type="molecule type" value="Genomic_DNA"/>
</dbReference>
<dbReference type="PANTHER" id="PTHR34655:SF2">
    <property type="entry name" value="PEROXIREDOXIN FAMILY PROTEIN"/>
    <property type="match status" value="1"/>
</dbReference>
<proteinExistence type="predicted"/>
<keyword evidence="2" id="KW-1185">Reference proteome</keyword>
<dbReference type="SUPFAM" id="SSF75169">
    <property type="entry name" value="DsrEFH-like"/>
    <property type="match status" value="1"/>
</dbReference>
<protein>
    <recommendedName>
        <fullName evidence="3">Peroxiredoxin family protein</fullName>
    </recommendedName>
</protein>
<evidence type="ECO:0000313" key="2">
    <source>
        <dbReference type="Proteomes" id="UP000256329"/>
    </source>
</evidence>
<dbReference type="Gene3D" id="3.40.1260.10">
    <property type="entry name" value="DsrEFH-like"/>
    <property type="match status" value="1"/>
</dbReference>
<dbReference type="Proteomes" id="UP000256329">
    <property type="component" value="Unassembled WGS sequence"/>
</dbReference>
<accession>A0A3D8P6D7</accession>
<dbReference type="Pfam" id="PF13686">
    <property type="entry name" value="DrsE_2"/>
    <property type="match status" value="1"/>
</dbReference>
<name>A0A3D8P6D7_9THEO</name>
<dbReference type="PANTHER" id="PTHR34655">
    <property type="entry name" value="CONSERVED WITHIN P. AEROPHILUM"/>
    <property type="match status" value="1"/>
</dbReference>